<reference evidence="1" key="1">
    <citation type="journal article" date="2020" name="Nature">
        <title>Giant virus diversity and host interactions through global metagenomics.</title>
        <authorList>
            <person name="Schulz F."/>
            <person name="Roux S."/>
            <person name="Paez-Espino D."/>
            <person name="Jungbluth S."/>
            <person name="Walsh D.A."/>
            <person name="Denef V.J."/>
            <person name="McMahon K.D."/>
            <person name="Konstantinidis K.T."/>
            <person name="Eloe-Fadrosh E.A."/>
            <person name="Kyrpides N.C."/>
            <person name="Woyke T."/>
        </authorList>
    </citation>
    <scope>NUCLEOTIDE SEQUENCE</scope>
    <source>
        <strain evidence="1">GVMAG-M-3300020187-37</strain>
    </source>
</reference>
<dbReference type="InterPro" id="IPR011009">
    <property type="entry name" value="Kinase-like_dom_sf"/>
</dbReference>
<dbReference type="SUPFAM" id="SSF56112">
    <property type="entry name" value="Protein kinase-like (PK-like)"/>
    <property type="match status" value="1"/>
</dbReference>
<evidence type="ECO:0008006" key="2">
    <source>
        <dbReference type="Google" id="ProtNLM"/>
    </source>
</evidence>
<protein>
    <recommendedName>
        <fullName evidence="2">Protein kinase domain-containing protein</fullName>
    </recommendedName>
</protein>
<name>A0A6C0C5B1_9ZZZZ</name>
<dbReference type="EMBL" id="MN739344">
    <property type="protein sequence ID" value="QHS99556.1"/>
    <property type="molecule type" value="Genomic_DNA"/>
</dbReference>
<proteinExistence type="predicted"/>
<dbReference type="Gene3D" id="3.90.1200.10">
    <property type="match status" value="1"/>
</dbReference>
<organism evidence="1">
    <name type="scientific">viral metagenome</name>
    <dbReference type="NCBI Taxonomy" id="1070528"/>
    <lineage>
        <taxon>unclassified sequences</taxon>
        <taxon>metagenomes</taxon>
        <taxon>organismal metagenomes</taxon>
    </lineage>
</organism>
<sequence length="157" mass="18590">MNNKGGHPDTAHVKITKNYILKTYNKESHRAYVNELHYYILAKKKKLNYIPELIDYDPIKLTLKIKNVGVALDEYCSTKELDIDTFLPKIKNIYNKFLSLGYYHNDLRYKNIIINPISKKLYLIDFEYTDIKYTDKDDQNIVKKISDNKGSKKTFKK</sequence>
<dbReference type="AlphaFoldDB" id="A0A6C0C5B1"/>
<evidence type="ECO:0000313" key="1">
    <source>
        <dbReference type="EMBL" id="QHS99556.1"/>
    </source>
</evidence>
<accession>A0A6C0C5B1</accession>